<dbReference type="EMBL" id="CAAALY010281129">
    <property type="protein sequence ID" value="VEL43409.1"/>
    <property type="molecule type" value="Genomic_DNA"/>
</dbReference>
<evidence type="ECO:0000313" key="2">
    <source>
        <dbReference type="Proteomes" id="UP000784294"/>
    </source>
</evidence>
<proteinExistence type="predicted"/>
<evidence type="ECO:0000313" key="1">
    <source>
        <dbReference type="EMBL" id="VEL43409.1"/>
    </source>
</evidence>
<reference evidence="1" key="1">
    <citation type="submission" date="2018-11" db="EMBL/GenBank/DDBJ databases">
        <authorList>
            <consortium name="Pathogen Informatics"/>
        </authorList>
    </citation>
    <scope>NUCLEOTIDE SEQUENCE</scope>
</reference>
<accession>A0A3S5CS17</accession>
<comment type="caution">
    <text evidence="1">The sequence shown here is derived from an EMBL/GenBank/DDBJ whole genome shotgun (WGS) entry which is preliminary data.</text>
</comment>
<name>A0A3S5CS17_9PLAT</name>
<keyword evidence="2" id="KW-1185">Reference proteome</keyword>
<organism evidence="1 2">
    <name type="scientific">Protopolystoma xenopodis</name>
    <dbReference type="NCBI Taxonomy" id="117903"/>
    <lineage>
        <taxon>Eukaryota</taxon>
        <taxon>Metazoa</taxon>
        <taxon>Spiralia</taxon>
        <taxon>Lophotrochozoa</taxon>
        <taxon>Platyhelminthes</taxon>
        <taxon>Monogenea</taxon>
        <taxon>Polyopisthocotylea</taxon>
        <taxon>Polystomatidea</taxon>
        <taxon>Polystomatidae</taxon>
        <taxon>Protopolystoma</taxon>
    </lineage>
</organism>
<gene>
    <name evidence="1" type="ORF">PXEA_LOCUS36849</name>
</gene>
<dbReference type="AlphaFoldDB" id="A0A3S5CS17"/>
<sequence length="74" mass="8594">MKYVKTHLLCCFKRSKVDRPLANTGPAKKRAFLHRAKHGPCQRMPLAKLLSTLAAPSRRHPLFQTRLQTRRLFV</sequence>
<protein>
    <submittedName>
        <fullName evidence="1">Uncharacterized protein</fullName>
    </submittedName>
</protein>
<dbReference type="Proteomes" id="UP000784294">
    <property type="component" value="Unassembled WGS sequence"/>
</dbReference>